<organism evidence="2 3">
    <name type="scientific">Nonomuraea longicatena</name>
    <dbReference type="NCBI Taxonomy" id="83682"/>
    <lineage>
        <taxon>Bacteria</taxon>
        <taxon>Bacillati</taxon>
        <taxon>Actinomycetota</taxon>
        <taxon>Actinomycetes</taxon>
        <taxon>Streptosporangiales</taxon>
        <taxon>Streptosporangiaceae</taxon>
        <taxon>Nonomuraea</taxon>
    </lineage>
</organism>
<reference evidence="3" key="1">
    <citation type="journal article" date="2019" name="Int. J. Syst. Evol. Microbiol.">
        <title>The Global Catalogue of Microorganisms (GCM) 10K type strain sequencing project: providing services to taxonomists for standard genome sequencing and annotation.</title>
        <authorList>
            <consortium name="The Broad Institute Genomics Platform"/>
            <consortium name="The Broad Institute Genome Sequencing Center for Infectious Disease"/>
            <person name="Wu L."/>
            <person name="Ma J."/>
        </authorList>
    </citation>
    <scope>NUCLEOTIDE SEQUENCE [LARGE SCALE GENOMIC DNA]</scope>
    <source>
        <strain evidence="3">JCM 11136</strain>
    </source>
</reference>
<name>A0ABP3ZAB0_9ACTN</name>
<dbReference type="Pfam" id="PF01814">
    <property type="entry name" value="Hemerythrin"/>
    <property type="match status" value="1"/>
</dbReference>
<dbReference type="InterPro" id="IPR012312">
    <property type="entry name" value="Hemerythrin-like"/>
</dbReference>
<sequence length="137" mass="15176">MSGARTVGEHLVAVHTTLRGQLAELRARVADGQSPPLELREFCLTWCASLHAHHTGEDAVAFPMLRERHPELAPVLDRLRRDHVVVEELQERLRRTLDEPGPGTLAVVDTLTGLLEAHFAEEEARLMDALDGLPLPS</sequence>
<evidence type="ECO:0000313" key="2">
    <source>
        <dbReference type="EMBL" id="GAA0918333.1"/>
    </source>
</evidence>
<accession>A0ABP3ZAB0</accession>
<dbReference type="EMBL" id="BAAAHQ010000006">
    <property type="protein sequence ID" value="GAA0918333.1"/>
    <property type="molecule type" value="Genomic_DNA"/>
</dbReference>
<dbReference type="RefSeq" id="WP_343948995.1">
    <property type="nucleotide sequence ID" value="NZ_BAAAHQ010000006.1"/>
</dbReference>
<gene>
    <name evidence="2" type="ORF">GCM10009560_15180</name>
</gene>
<comment type="caution">
    <text evidence="2">The sequence shown here is derived from an EMBL/GenBank/DDBJ whole genome shotgun (WGS) entry which is preliminary data.</text>
</comment>
<dbReference type="Gene3D" id="1.20.120.520">
    <property type="entry name" value="nmb1532 protein domain like"/>
    <property type="match status" value="1"/>
</dbReference>
<proteinExistence type="predicted"/>
<keyword evidence="3" id="KW-1185">Reference proteome</keyword>
<dbReference type="CDD" id="cd12108">
    <property type="entry name" value="Hr-like"/>
    <property type="match status" value="1"/>
</dbReference>
<dbReference type="Proteomes" id="UP001501578">
    <property type="component" value="Unassembled WGS sequence"/>
</dbReference>
<feature type="domain" description="Hemerythrin-like" evidence="1">
    <location>
        <begin position="9"/>
        <end position="129"/>
    </location>
</feature>
<evidence type="ECO:0000259" key="1">
    <source>
        <dbReference type="Pfam" id="PF01814"/>
    </source>
</evidence>
<protein>
    <recommendedName>
        <fullName evidence="1">Hemerythrin-like domain-containing protein</fullName>
    </recommendedName>
</protein>
<evidence type="ECO:0000313" key="3">
    <source>
        <dbReference type="Proteomes" id="UP001501578"/>
    </source>
</evidence>